<name>A0ABT8CEI4_9BACT</name>
<evidence type="ECO:0000313" key="2">
    <source>
        <dbReference type="EMBL" id="MDN3690477.1"/>
    </source>
</evidence>
<keyword evidence="1" id="KW-0472">Membrane</keyword>
<dbReference type="Proteomes" id="UP001236663">
    <property type="component" value="Unassembled WGS sequence"/>
</dbReference>
<gene>
    <name evidence="2" type="ORF">QWZ15_21845</name>
</gene>
<dbReference type="RefSeq" id="WP_163383037.1">
    <property type="nucleotide sequence ID" value="NZ_JAUFQS010000047.1"/>
</dbReference>
<evidence type="ECO:0000313" key="3">
    <source>
        <dbReference type="Proteomes" id="UP001236663"/>
    </source>
</evidence>
<proteinExistence type="predicted"/>
<comment type="caution">
    <text evidence="2">The sequence shown here is derived from an EMBL/GenBank/DDBJ whole genome shotgun (WGS) entry which is preliminary data.</text>
</comment>
<feature type="transmembrane region" description="Helical" evidence="1">
    <location>
        <begin position="148"/>
        <end position="172"/>
    </location>
</feature>
<keyword evidence="3" id="KW-1185">Reference proteome</keyword>
<evidence type="ECO:0008006" key="4">
    <source>
        <dbReference type="Google" id="ProtNLM"/>
    </source>
</evidence>
<reference evidence="3" key="1">
    <citation type="journal article" date="2019" name="Int. J. Syst. Evol. Microbiol.">
        <title>The Global Catalogue of Microorganisms (GCM) 10K type strain sequencing project: providing services to taxonomists for standard genome sequencing and annotation.</title>
        <authorList>
            <consortium name="The Broad Institute Genomics Platform"/>
            <consortium name="The Broad Institute Genome Sequencing Center for Infectious Disease"/>
            <person name="Wu L."/>
            <person name="Ma J."/>
        </authorList>
    </citation>
    <scope>NUCLEOTIDE SEQUENCE [LARGE SCALE GENOMIC DNA]</scope>
    <source>
        <strain evidence="3">CECT 7706</strain>
    </source>
</reference>
<sequence>MNKRAKVPGMLSIGLSLILLTNSCYYYKPVTQPVSSYSFDSSEKGAKLEYRALILRSPQKVYLLTNFSFDLNEEKLRGTLAEVPREHFTYLTNQGQSDRYKIANDAVLQEVHLYTDLADLGSIGDRVEISISDINKLEVIEKNKGKSAAVTILAAAGVTVGILAVIMVILILTKSSCPFISVYDGEKYVLQGETFGGAIIPALAREDFLPLPDLSMGKDLKLMISNELKERQYTDMADLMVVAHNPDERVFSDPFGNLFKSNTFYKPTHASINQEVDMLFPLSEVDNIACTFNDDQNDSVNELYVHFDHPDTKKQHGLLLSVKNNYWLEYMIAEFYRAFGKKYSKFVAKQQKKSGDEILEWMDQQEMMLTVEAKTERGWKEVQKIKTIGPLMNREVLLPLEDIAFLDEGLEVRLRTGFMFWELDKITLTELAPIATEKIEMIKPTSAIDEKDQDVLSPLLENDGIFMEQPEVGNRAYLTYRFENYNPNQTYSAFLHSRGFYEPIREFKGKADRKFLTQFRKDGMLPAFSLQRYLEISQSQYLTDQSPKGKPLRLLKKRN</sequence>
<keyword evidence="1" id="KW-1133">Transmembrane helix</keyword>
<organism evidence="2 3">
    <name type="scientific">Cyclobacterium jeungdonense</name>
    <dbReference type="NCBI Taxonomy" id="708087"/>
    <lineage>
        <taxon>Bacteria</taxon>
        <taxon>Pseudomonadati</taxon>
        <taxon>Bacteroidota</taxon>
        <taxon>Cytophagia</taxon>
        <taxon>Cytophagales</taxon>
        <taxon>Cyclobacteriaceae</taxon>
        <taxon>Cyclobacterium</taxon>
    </lineage>
</organism>
<dbReference type="EMBL" id="JAUFQS010000047">
    <property type="protein sequence ID" value="MDN3690477.1"/>
    <property type="molecule type" value="Genomic_DNA"/>
</dbReference>
<protein>
    <recommendedName>
        <fullName evidence="4">Lipoprotein</fullName>
    </recommendedName>
</protein>
<evidence type="ECO:0000256" key="1">
    <source>
        <dbReference type="SAM" id="Phobius"/>
    </source>
</evidence>
<accession>A0ABT8CEI4</accession>
<keyword evidence="1" id="KW-0812">Transmembrane</keyword>